<organism evidence="2 3">
    <name type="scientific">Forsythia ovata</name>
    <dbReference type="NCBI Taxonomy" id="205694"/>
    <lineage>
        <taxon>Eukaryota</taxon>
        <taxon>Viridiplantae</taxon>
        <taxon>Streptophyta</taxon>
        <taxon>Embryophyta</taxon>
        <taxon>Tracheophyta</taxon>
        <taxon>Spermatophyta</taxon>
        <taxon>Magnoliopsida</taxon>
        <taxon>eudicotyledons</taxon>
        <taxon>Gunneridae</taxon>
        <taxon>Pentapetalae</taxon>
        <taxon>asterids</taxon>
        <taxon>lamiids</taxon>
        <taxon>Lamiales</taxon>
        <taxon>Oleaceae</taxon>
        <taxon>Forsythieae</taxon>
        <taxon>Forsythia</taxon>
    </lineage>
</organism>
<comment type="caution">
    <text evidence="2">The sequence shown here is derived from an EMBL/GenBank/DDBJ whole genome shotgun (WGS) entry which is preliminary data.</text>
</comment>
<protein>
    <submittedName>
        <fullName evidence="2">Uncharacterized protein</fullName>
    </submittedName>
</protein>
<evidence type="ECO:0000256" key="1">
    <source>
        <dbReference type="SAM" id="MobiDB-lite"/>
    </source>
</evidence>
<name>A0ABD1TSE0_9LAMI</name>
<evidence type="ECO:0000313" key="2">
    <source>
        <dbReference type="EMBL" id="KAL2515646.1"/>
    </source>
</evidence>
<sequence>MSVVTVPFTRLRILTAPFTVFLGVTKLKIRRGGREVVDDIPLPSLVPSTASTSGVTILQTPKTTVGSSSFISTAPVVTSETPSASSLAGPAPSSKNSRQSSKRKAETDGRKGAFCTPVPPPVELINIGFRGDKLDPTVLGKLPVPATIEATSVHTYWTSAFEKAIDNAELMELLKLAEMYTSQSHVLNCELYKVLAMKVDELRSTVGGMKMLARCVQKQRPSRATRHFRRCEGTCHI</sequence>
<proteinExistence type="predicted"/>
<dbReference type="Proteomes" id="UP001604277">
    <property type="component" value="Unassembled WGS sequence"/>
</dbReference>
<feature type="compositionally biased region" description="Low complexity" evidence="1">
    <location>
        <begin position="82"/>
        <end position="99"/>
    </location>
</feature>
<dbReference type="AlphaFoldDB" id="A0ABD1TSE0"/>
<gene>
    <name evidence="2" type="ORF">Fot_29617</name>
</gene>
<evidence type="ECO:0000313" key="3">
    <source>
        <dbReference type="Proteomes" id="UP001604277"/>
    </source>
</evidence>
<keyword evidence="3" id="KW-1185">Reference proteome</keyword>
<reference evidence="3" key="1">
    <citation type="submission" date="2024-07" db="EMBL/GenBank/DDBJ databases">
        <title>Two chromosome-level genome assemblies of Korean endemic species Abeliophyllum distichum and Forsythia ovata (Oleaceae).</title>
        <authorList>
            <person name="Jang H."/>
        </authorList>
    </citation>
    <scope>NUCLEOTIDE SEQUENCE [LARGE SCALE GENOMIC DNA]</scope>
</reference>
<feature type="region of interest" description="Disordered" evidence="1">
    <location>
        <begin position="80"/>
        <end position="113"/>
    </location>
</feature>
<dbReference type="EMBL" id="JBFOLJ010000008">
    <property type="protein sequence ID" value="KAL2515646.1"/>
    <property type="molecule type" value="Genomic_DNA"/>
</dbReference>
<accession>A0ABD1TSE0</accession>